<dbReference type="Proteomes" id="UP000215902">
    <property type="component" value="Unassembled WGS sequence"/>
</dbReference>
<dbReference type="Pfam" id="PF05018">
    <property type="entry name" value="CFA20_dom"/>
    <property type="match status" value="1"/>
</dbReference>
<accession>A0A267F0Q4</accession>
<dbReference type="OrthoDB" id="10261083at2759"/>
<dbReference type="AlphaFoldDB" id="A0A267F0Q4"/>
<protein>
    <recommendedName>
        <fullName evidence="1">CFA20 domain-containing protein</fullName>
    </recommendedName>
</protein>
<evidence type="ECO:0000313" key="3">
    <source>
        <dbReference type="Proteomes" id="UP000215902"/>
    </source>
</evidence>
<reference evidence="2 3" key="1">
    <citation type="submission" date="2017-06" db="EMBL/GenBank/DDBJ databases">
        <title>A platform for efficient transgenesis in Macrostomum lignano, a flatworm model organism for stem cell research.</title>
        <authorList>
            <person name="Berezikov E."/>
        </authorList>
    </citation>
    <scope>NUCLEOTIDE SEQUENCE [LARGE SCALE GENOMIC DNA]</scope>
    <source>
        <strain evidence="2">DV1</strain>
        <tissue evidence="2">Whole organism</tissue>
    </source>
</reference>
<gene>
    <name evidence="2" type="ORF">BOX15_Mlig011144g1</name>
</gene>
<name>A0A267F0Q4_9PLAT</name>
<dbReference type="InterPro" id="IPR040441">
    <property type="entry name" value="CFA20/CFAP20DC"/>
</dbReference>
<proteinExistence type="predicted"/>
<dbReference type="InterPro" id="IPR007714">
    <property type="entry name" value="CFA20_dom"/>
</dbReference>
<comment type="caution">
    <text evidence="2">The sequence shown here is derived from an EMBL/GenBank/DDBJ whole genome shotgun (WGS) entry which is preliminary data.</text>
</comment>
<evidence type="ECO:0000313" key="2">
    <source>
        <dbReference type="EMBL" id="PAA67323.1"/>
    </source>
</evidence>
<organism evidence="2 3">
    <name type="scientific">Macrostomum lignano</name>
    <dbReference type="NCBI Taxonomy" id="282301"/>
    <lineage>
        <taxon>Eukaryota</taxon>
        <taxon>Metazoa</taxon>
        <taxon>Spiralia</taxon>
        <taxon>Lophotrochozoa</taxon>
        <taxon>Platyhelminthes</taxon>
        <taxon>Rhabditophora</taxon>
        <taxon>Macrostomorpha</taxon>
        <taxon>Macrostomida</taxon>
        <taxon>Macrostomidae</taxon>
        <taxon>Macrostomum</taxon>
    </lineage>
</organism>
<sequence>QYYELFSAQGRGPAENWKVSGSSIRKVFDKELHTYVYSLEGSPSTCKMTLPSDKRKPCKFSPKLTQEKQFYSYGYFVLTDLL</sequence>
<keyword evidence="3" id="KW-1185">Reference proteome</keyword>
<feature type="domain" description="CFA20" evidence="1">
    <location>
        <begin position="2"/>
        <end position="56"/>
    </location>
</feature>
<dbReference type="PANTHER" id="PTHR12458">
    <property type="entry name" value="ORF PROTEIN"/>
    <property type="match status" value="1"/>
</dbReference>
<evidence type="ECO:0000259" key="1">
    <source>
        <dbReference type="Pfam" id="PF05018"/>
    </source>
</evidence>
<dbReference type="STRING" id="282301.A0A267F0Q4"/>
<feature type="non-terminal residue" evidence="2">
    <location>
        <position position="1"/>
    </location>
</feature>
<dbReference type="EMBL" id="NIVC01001493">
    <property type="protein sequence ID" value="PAA67323.1"/>
    <property type="molecule type" value="Genomic_DNA"/>
</dbReference>